<dbReference type="AlphaFoldDB" id="A0AAE0DLC8"/>
<proteinExistence type="inferred from homology"/>
<name>A0AAE0DLC8_9LECA</name>
<protein>
    <recommendedName>
        <fullName evidence="7">Flavin-containing monooxygenase</fullName>
    </recommendedName>
</protein>
<reference evidence="5" key="1">
    <citation type="submission" date="2022-11" db="EMBL/GenBank/DDBJ databases">
        <title>Chromosomal genome sequence assembly and mating type (MAT) locus characterization of the leprose asexual lichenized fungus Lepraria neglecta (Nyl.) Erichsen.</title>
        <authorList>
            <person name="Allen J.L."/>
            <person name="Pfeffer B."/>
        </authorList>
    </citation>
    <scope>NUCLEOTIDE SEQUENCE</scope>
    <source>
        <strain evidence="5">Allen 5258</strain>
    </source>
</reference>
<keyword evidence="4" id="KW-0560">Oxidoreductase</keyword>
<evidence type="ECO:0000313" key="6">
    <source>
        <dbReference type="Proteomes" id="UP001276659"/>
    </source>
</evidence>
<dbReference type="InterPro" id="IPR050346">
    <property type="entry name" value="FMO-like"/>
</dbReference>
<organism evidence="5 6">
    <name type="scientific">Lepraria neglecta</name>
    <dbReference type="NCBI Taxonomy" id="209136"/>
    <lineage>
        <taxon>Eukaryota</taxon>
        <taxon>Fungi</taxon>
        <taxon>Dikarya</taxon>
        <taxon>Ascomycota</taxon>
        <taxon>Pezizomycotina</taxon>
        <taxon>Lecanoromycetes</taxon>
        <taxon>OSLEUM clade</taxon>
        <taxon>Lecanoromycetidae</taxon>
        <taxon>Lecanorales</taxon>
        <taxon>Lecanorineae</taxon>
        <taxon>Stereocaulaceae</taxon>
        <taxon>Lepraria</taxon>
    </lineage>
</organism>
<dbReference type="Proteomes" id="UP001276659">
    <property type="component" value="Unassembled WGS sequence"/>
</dbReference>
<comment type="caution">
    <text evidence="5">The sequence shown here is derived from an EMBL/GenBank/DDBJ whole genome shotgun (WGS) entry which is preliminary data.</text>
</comment>
<evidence type="ECO:0000256" key="1">
    <source>
        <dbReference type="ARBA" id="ARBA00009183"/>
    </source>
</evidence>
<keyword evidence="3" id="KW-0274">FAD</keyword>
<dbReference type="PANTHER" id="PTHR23023">
    <property type="entry name" value="DIMETHYLANILINE MONOOXYGENASE"/>
    <property type="match status" value="1"/>
</dbReference>
<keyword evidence="6" id="KW-1185">Reference proteome</keyword>
<evidence type="ECO:0008006" key="7">
    <source>
        <dbReference type="Google" id="ProtNLM"/>
    </source>
</evidence>
<dbReference type="GO" id="GO:0004499">
    <property type="term" value="F:N,N-dimethylaniline monooxygenase activity"/>
    <property type="evidence" value="ECO:0007669"/>
    <property type="project" value="InterPro"/>
</dbReference>
<dbReference type="GO" id="GO:0050661">
    <property type="term" value="F:NADP binding"/>
    <property type="evidence" value="ECO:0007669"/>
    <property type="project" value="InterPro"/>
</dbReference>
<gene>
    <name evidence="5" type="ORF">OEA41_001351</name>
</gene>
<dbReference type="EMBL" id="JASNWA010000006">
    <property type="protein sequence ID" value="KAK3174107.1"/>
    <property type="molecule type" value="Genomic_DNA"/>
</dbReference>
<dbReference type="InterPro" id="IPR036188">
    <property type="entry name" value="FAD/NAD-bd_sf"/>
</dbReference>
<evidence type="ECO:0000256" key="2">
    <source>
        <dbReference type="ARBA" id="ARBA00022630"/>
    </source>
</evidence>
<comment type="similarity">
    <text evidence="1">Belongs to the FMO family.</text>
</comment>
<evidence type="ECO:0000256" key="4">
    <source>
        <dbReference type="ARBA" id="ARBA00023002"/>
    </source>
</evidence>
<sequence length="216" mass="23956">MFQSVLIVGAGSSACDIGREIALVSKRVYQSVKSNENAHTRAKTPWEKVVRSIYPDNFLQVPEIASFGPSDAFRDIADAEIILVDNISLNGIDFVIFCTGYRFSLPFLPSYRGETVNLETIITNGVQLHNMHKDTFFIEDPTLAFVGVPFEIATFAFFDIQAVAIAAAFSGKALLPGKQKIREEYDQRSRSVVQKRGSIFSDSKESCDIFKTHSTG</sequence>
<accession>A0AAE0DLC8</accession>
<dbReference type="SUPFAM" id="SSF51905">
    <property type="entry name" value="FAD/NAD(P)-binding domain"/>
    <property type="match status" value="2"/>
</dbReference>
<evidence type="ECO:0000256" key="3">
    <source>
        <dbReference type="ARBA" id="ARBA00022827"/>
    </source>
</evidence>
<dbReference type="InterPro" id="IPR020946">
    <property type="entry name" value="Flavin_mOase-like"/>
</dbReference>
<dbReference type="GO" id="GO:0050660">
    <property type="term" value="F:flavin adenine dinucleotide binding"/>
    <property type="evidence" value="ECO:0007669"/>
    <property type="project" value="InterPro"/>
</dbReference>
<evidence type="ECO:0000313" key="5">
    <source>
        <dbReference type="EMBL" id="KAK3174107.1"/>
    </source>
</evidence>
<dbReference type="Pfam" id="PF00743">
    <property type="entry name" value="FMO-like"/>
    <property type="match status" value="1"/>
</dbReference>
<keyword evidence="2" id="KW-0285">Flavoprotein</keyword>
<dbReference type="Gene3D" id="3.50.50.60">
    <property type="entry name" value="FAD/NAD(P)-binding domain"/>
    <property type="match status" value="1"/>
</dbReference>